<dbReference type="PANTHER" id="PTHR30055:SF234">
    <property type="entry name" value="HTH-TYPE TRANSCRIPTIONAL REGULATOR BETI"/>
    <property type="match status" value="1"/>
</dbReference>
<comment type="caution">
    <text evidence="6">The sequence shown here is derived from an EMBL/GenBank/DDBJ whole genome shotgun (WGS) entry which is preliminary data.</text>
</comment>
<name>A0ABW1JV78_9NOCA</name>
<dbReference type="Proteomes" id="UP001596223">
    <property type="component" value="Unassembled WGS sequence"/>
</dbReference>
<dbReference type="PROSITE" id="PS50977">
    <property type="entry name" value="HTH_TETR_2"/>
    <property type="match status" value="1"/>
</dbReference>
<dbReference type="InterPro" id="IPR009057">
    <property type="entry name" value="Homeodomain-like_sf"/>
</dbReference>
<keyword evidence="3" id="KW-0804">Transcription</keyword>
<evidence type="ECO:0000256" key="3">
    <source>
        <dbReference type="ARBA" id="ARBA00023163"/>
    </source>
</evidence>
<dbReference type="PRINTS" id="PR00455">
    <property type="entry name" value="HTHTETR"/>
</dbReference>
<dbReference type="Gene3D" id="1.10.357.10">
    <property type="entry name" value="Tetracycline Repressor, domain 2"/>
    <property type="match status" value="1"/>
</dbReference>
<evidence type="ECO:0000259" key="5">
    <source>
        <dbReference type="PROSITE" id="PS50977"/>
    </source>
</evidence>
<evidence type="ECO:0000256" key="2">
    <source>
        <dbReference type="ARBA" id="ARBA00023125"/>
    </source>
</evidence>
<proteinExistence type="predicted"/>
<keyword evidence="7" id="KW-1185">Reference proteome</keyword>
<dbReference type="InterPro" id="IPR001647">
    <property type="entry name" value="HTH_TetR"/>
</dbReference>
<protein>
    <submittedName>
        <fullName evidence="6">TetR/AcrR family transcriptional regulator</fullName>
    </submittedName>
</protein>
<evidence type="ECO:0000313" key="7">
    <source>
        <dbReference type="Proteomes" id="UP001596223"/>
    </source>
</evidence>
<dbReference type="RefSeq" id="WP_378608296.1">
    <property type="nucleotide sequence ID" value="NZ_JBHSQN010000013.1"/>
</dbReference>
<dbReference type="EMBL" id="JBHSQN010000013">
    <property type="protein sequence ID" value="MFC6013371.1"/>
    <property type="molecule type" value="Genomic_DNA"/>
</dbReference>
<evidence type="ECO:0000256" key="1">
    <source>
        <dbReference type="ARBA" id="ARBA00023015"/>
    </source>
</evidence>
<accession>A0ABW1JV78</accession>
<feature type="DNA-binding region" description="H-T-H motif" evidence="4">
    <location>
        <begin position="43"/>
        <end position="62"/>
    </location>
</feature>
<dbReference type="Pfam" id="PF00440">
    <property type="entry name" value="TetR_N"/>
    <property type="match status" value="1"/>
</dbReference>
<dbReference type="PANTHER" id="PTHR30055">
    <property type="entry name" value="HTH-TYPE TRANSCRIPTIONAL REGULATOR RUTR"/>
    <property type="match status" value="1"/>
</dbReference>
<keyword evidence="1" id="KW-0805">Transcription regulation</keyword>
<sequence>MNDERSGRGYRSQLRSQQAELTRSLIAAAARDRFLQHGWSGTTVRSVATAAGVSEATIYAVYGSKAGLATSLIDSADAGADVERATAELLAGAGDPRAQLRALLGFDRRLFETAGDVLRIIVEGARQHPALAEAYRIGRDRGNKIRTEVYGAWPADVWRPGMDLHQALDIASVISSIDSFDILRTERGWSADRIESWWSTTLSELFFGPP</sequence>
<reference evidence="7" key="1">
    <citation type="journal article" date="2019" name="Int. J. Syst. Evol. Microbiol.">
        <title>The Global Catalogue of Microorganisms (GCM) 10K type strain sequencing project: providing services to taxonomists for standard genome sequencing and annotation.</title>
        <authorList>
            <consortium name="The Broad Institute Genomics Platform"/>
            <consortium name="The Broad Institute Genome Sequencing Center for Infectious Disease"/>
            <person name="Wu L."/>
            <person name="Ma J."/>
        </authorList>
    </citation>
    <scope>NUCLEOTIDE SEQUENCE [LARGE SCALE GENOMIC DNA]</scope>
    <source>
        <strain evidence="7">CCUG 36956</strain>
    </source>
</reference>
<organism evidence="6 7">
    <name type="scientific">Nocardia lasii</name>
    <dbReference type="NCBI Taxonomy" id="1616107"/>
    <lineage>
        <taxon>Bacteria</taxon>
        <taxon>Bacillati</taxon>
        <taxon>Actinomycetota</taxon>
        <taxon>Actinomycetes</taxon>
        <taxon>Mycobacteriales</taxon>
        <taxon>Nocardiaceae</taxon>
        <taxon>Nocardia</taxon>
    </lineage>
</organism>
<evidence type="ECO:0000256" key="4">
    <source>
        <dbReference type="PROSITE-ProRule" id="PRU00335"/>
    </source>
</evidence>
<dbReference type="InterPro" id="IPR050109">
    <property type="entry name" value="HTH-type_TetR-like_transc_reg"/>
</dbReference>
<dbReference type="SUPFAM" id="SSF46689">
    <property type="entry name" value="Homeodomain-like"/>
    <property type="match status" value="1"/>
</dbReference>
<feature type="domain" description="HTH tetR-type" evidence="5">
    <location>
        <begin position="20"/>
        <end position="80"/>
    </location>
</feature>
<evidence type="ECO:0000313" key="6">
    <source>
        <dbReference type="EMBL" id="MFC6013371.1"/>
    </source>
</evidence>
<gene>
    <name evidence="6" type="ORF">ACFP3H_20135</name>
</gene>
<keyword evidence="2 4" id="KW-0238">DNA-binding</keyword>